<keyword evidence="3" id="KW-0813">Transport</keyword>
<dbReference type="PANTHER" id="PTHR10778:SF13">
    <property type="entry name" value="ADENOSINE 3'-PHOSPHO 5'-PHOSPHOSULFATE TRANSPORTER 1"/>
    <property type="match status" value="1"/>
</dbReference>
<dbReference type="InterPro" id="IPR013657">
    <property type="entry name" value="SCL35B1-4/HUT1"/>
</dbReference>
<dbReference type="PANTHER" id="PTHR10778">
    <property type="entry name" value="SOLUTE CARRIER FAMILY 35 MEMBER B"/>
    <property type="match status" value="1"/>
</dbReference>
<keyword evidence="4 8" id="KW-0812">Transmembrane</keyword>
<feature type="transmembrane region" description="Helical" evidence="8">
    <location>
        <begin position="131"/>
        <end position="149"/>
    </location>
</feature>
<keyword evidence="6 8" id="KW-0472">Membrane</keyword>
<protein>
    <submittedName>
        <fullName evidence="9">Uncharacterized protein</fullName>
    </submittedName>
</protein>
<feature type="transmembrane region" description="Helical" evidence="8">
    <location>
        <begin position="97"/>
        <end position="119"/>
    </location>
</feature>
<sequence length="264" mass="27566">MMPVLFWGTIMSGKRYKVADYAAAVVVTLSCTLFLLESAGDDSGTETRRDVGDLGSTGSTVYGMGLMVCYLSFDGFTSTFQDKLFAGYEDMSTMNQVMWVTTFSTGVTLLSLVSSGQIWPAAGMLARHPALAWHVLLLSLAASAGQFFITATIKNYGALPFATVMTTRQLVSILLSCSMYGPPLTVAQWCALAVTFVALYARAWSKRGGGSTGGGDSSGGGEKERLVSGGSRAPSATGFGGDVEFGGGAGFGGGEIARRVVRAP</sequence>
<gene>
    <name evidence="9" type="ORF">PSIN1315_LOCUS11622</name>
</gene>
<evidence type="ECO:0000256" key="2">
    <source>
        <dbReference type="ARBA" id="ARBA00008349"/>
    </source>
</evidence>
<evidence type="ECO:0000256" key="7">
    <source>
        <dbReference type="SAM" id="MobiDB-lite"/>
    </source>
</evidence>
<comment type="subcellular location">
    <subcellularLocation>
        <location evidence="1">Membrane</location>
        <topology evidence="1">Multi-pass membrane protein</topology>
    </subcellularLocation>
</comment>
<comment type="similarity">
    <text evidence="2">Belongs to the nucleotide-sugar transporter family. UDP-galactose:UMP antiporter (TC 2.A.7.11) subfamily.</text>
</comment>
<feature type="compositionally biased region" description="Gly residues" evidence="7">
    <location>
        <begin position="207"/>
        <end position="220"/>
    </location>
</feature>
<organism evidence="9">
    <name type="scientific">Prasinoderma singulare</name>
    <dbReference type="NCBI Taxonomy" id="676789"/>
    <lineage>
        <taxon>Eukaryota</taxon>
        <taxon>Viridiplantae</taxon>
        <taxon>Prasinodermophyta</taxon>
        <taxon>Prasinodermophyceae</taxon>
        <taxon>Prasinodermales</taxon>
        <taxon>Prasinodermaceae</taxon>
        <taxon>Prasinoderma</taxon>
    </lineage>
</organism>
<reference evidence="9" key="1">
    <citation type="submission" date="2021-01" db="EMBL/GenBank/DDBJ databases">
        <authorList>
            <person name="Corre E."/>
            <person name="Pelletier E."/>
            <person name="Niang G."/>
            <person name="Scheremetjew M."/>
            <person name="Finn R."/>
            <person name="Kale V."/>
            <person name="Holt S."/>
            <person name="Cochrane G."/>
            <person name="Meng A."/>
            <person name="Brown T."/>
            <person name="Cohen L."/>
        </authorList>
    </citation>
    <scope>NUCLEOTIDE SEQUENCE</scope>
    <source>
        <strain evidence="9">RCC927</strain>
    </source>
</reference>
<evidence type="ECO:0000256" key="6">
    <source>
        <dbReference type="ARBA" id="ARBA00023136"/>
    </source>
</evidence>
<evidence type="ECO:0000256" key="8">
    <source>
        <dbReference type="SAM" id="Phobius"/>
    </source>
</evidence>
<evidence type="ECO:0000256" key="5">
    <source>
        <dbReference type="ARBA" id="ARBA00022989"/>
    </source>
</evidence>
<feature type="transmembrane region" description="Helical" evidence="8">
    <location>
        <begin position="181"/>
        <end position="201"/>
    </location>
</feature>
<evidence type="ECO:0000256" key="4">
    <source>
        <dbReference type="ARBA" id="ARBA00022692"/>
    </source>
</evidence>
<feature type="transmembrane region" description="Helical" evidence="8">
    <location>
        <begin position="21"/>
        <end position="39"/>
    </location>
</feature>
<evidence type="ECO:0000313" key="9">
    <source>
        <dbReference type="EMBL" id="CAE0148015.1"/>
    </source>
</evidence>
<evidence type="ECO:0000256" key="1">
    <source>
        <dbReference type="ARBA" id="ARBA00004141"/>
    </source>
</evidence>
<evidence type="ECO:0000256" key="3">
    <source>
        <dbReference type="ARBA" id="ARBA00022448"/>
    </source>
</evidence>
<dbReference type="GO" id="GO:0046964">
    <property type="term" value="F:3'-phosphoadenosine 5'-phosphosulfate transmembrane transporter activity"/>
    <property type="evidence" value="ECO:0007669"/>
    <property type="project" value="TreeGrafter"/>
</dbReference>
<dbReference type="AlphaFoldDB" id="A0A7S3FHB2"/>
<dbReference type="GO" id="GO:0005789">
    <property type="term" value="C:endoplasmic reticulum membrane"/>
    <property type="evidence" value="ECO:0007669"/>
    <property type="project" value="TreeGrafter"/>
</dbReference>
<dbReference type="EMBL" id="HBHY01018031">
    <property type="protein sequence ID" value="CAE0148015.1"/>
    <property type="molecule type" value="Transcribed_RNA"/>
</dbReference>
<feature type="region of interest" description="Disordered" evidence="7">
    <location>
        <begin position="207"/>
        <end position="241"/>
    </location>
</feature>
<keyword evidence="5 8" id="KW-1133">Transmembrane helix</keyword>
<dbReference type="Pfam" id="PF08449">
    <property type="entry name" value="UAA"/>
    <property type="match status" value="1"/>
</dbReference>
<accession>A0A7S3FHB2</accession>
<dbReference type="GO" id="GO:0000139">
    <property type="term" value="C:Golgi membrane"/>
    <property type="evidence" value="ECO:0007669"/>
    <property type="project" value="TreeGrafter"/>
</dbReference>
<proteinExistence type="inferred from homology"/>
<name>A0A7S3FHB2_9VIRI</name>